<dbReference type="GO" id="GO:0005634">
    <property type="term" value="C:nucleus"/>
    <property type="evidence" value="ECO:0007669"/>
    <property type="project" value="UniProtKB-SubCell"/>
</dbReference>
<feature type="domain" description="NOT2/NOT3/NOT5 C-terminal" evidence="11">
    <location>
        <begin position="480"/>
        <end position="561"/>
    </location>
</feature>
<evidence type="ECO:0000313" key="12">
    <source>
        <dbReference type="EMBL" id="KAH9379446.1"/>
    </source>
</evidence>
<comment type="caution">
    <text evidence="12">The sequence shown here is derived from an EMBL/GenBank/DDBJ whole genome shotgun (WGS) entry which is preliminary data.</text>
</comment>
<comment type="subcellular location">
    <subcellularLocation>
        <location evidence="2">Cytoplasm</location>
    </subcellularLocation>
    <subcellularLocation>
        <location evidence="1">Nucleus</location>
    </subcellularLocation>
</comment>
<dbReference type="Pfam" id="PF04065">
    <property type="entry name" value="Not3"/>
    <property type="match status" value="1"/>
</dbReference>
<dbReference type="EMBL" id="JABSTR010000010">
    <property type="protein sequence ID" value="KAH9379446.1"/>
    <property type="molecule type" value="Genomic_DNA"/>
</dbReference>
<organism evidence="12 13">
    <name type="scientific">Haemaphysalis longicornis</name>
    <name type="common">Bush tick</name>
    <dbReference type="NCBI Taxonomy" id="44386"/>
    <lineage>
        <taxon>Eukaryota</taxon>
        <taxon>Metazoa</taxon>
        <taxon>Ecdysozoa</taxon>
        <taxon>Arthropoda</taxon>
        <taxon>Chelicerata</taxon>
        <taxon>Arachnida</taxon>
        <taxon>Acari</taxon>
        <taxon>Parasitiformes</taxon>
        <taxon>Ixodida</taxon>
        <taxon>Ixodoidea</taxon>
        <taxon>Ixodidae</taxon>
        <taxon>Haemaphysalinae</taxon>
        <taxon>Haemaphysalis</taxon>
    </lineage>
</organism>
<evidence type="ECO:0000256" key="8">
    <source>
        <dbReference type="ARBA" id="ARBA00023242"/>
    </source>
</evidence>
<keyword evidence="6" id="KW-0805">Transcription regulation</keyword>
<dbReference type="GO" id="GO:0006355">
    <property type="term" value="P:regulation of DNA-templated transcription"/>
    <property type="evidence" value="ECO:0007669"/>
    <property type="project" value="InterPro"/>
</dbReference>
<feature type="domain" description="CCR4-Not complex component Not N-terminal" evidence="10">
    <location>
        <begin position="76"/>
        <end position="174"/>
    </location>
</feature>
<dbReference type="InterPro" id="IPR007282">
    <property type="entry name" value="NOT2/3/5_C"/>
</dbReference>
<keyword evidence="5" id="KW-0678">Repressor</keyword>
<feature type="region of interest" description="Disordered" evidence="9">
    <location>
        <begin position="100"/>
        <end position="130"/>
    </location>
</feature>
<evidence type="ECO:0000256" key="3">
    <source>
        <dbReference type="ARBA" id="ARBA00007682"/>
    </source>
</evidence>
<accession>A0A9J6GLX9</accession>
<sequence>MSLILETSAGAAVEHAHQRLKLRSVALVAGQQRFLTSSYSHPVGVAVLLFGARNEDEDAVEGRPGDAQTVEPALQKREEAPTASLSSGTQALSIRLDQFGSATNSLTPGPKKEERPRQQGGCRSQKTLPTHHQCHIAQLETLMRMLDSGTGDVSNINDIKEDVQHYIDSCHVSDRKKIVSPHGNVSLRHLVSFVTKAVVFTNGEHVKNDTVDAAAVTSDPTGAEEDRLAASTIPISLVPTAVLRSHWMLRKDTQDNKKARSAARPTVNARPIAKSKTGAPMAAWNKVKSPPLTFHAVAVAANSKDPAGPPPLLTATLWERPTLQQERKCTAYDVSLKLWTGEPGMNRGRLSANVPDAILCGSPATPKTAPLPAALRGDSAPPSKLIAEQAIPNQGLHGHLRPSSPQRQSLQQTPGLQERSAAAAFSSPNKGSLGTFNMSDNEETRPTPFQGVPQPAAFARGGIKQTPMIVASLLGCGTAGSFEKLSIVSLFFAFYQIEGSKAQYLAAKALKLQVTLVPYIKNKTSSPRHEDPKAFAEDYDHRTYIHFDFENWCQKRVDSFPLC</sequence>
<keyword evidence="8" id="KW-0539">Nucleus</keyword>
<evidence type="ECO:0000256" key="4">
    <source>
        <dbReference type="ARBA" id="ARBA00022490"/>
    </source>
</evidence>
<dbReference type="InterPro" id="IPR007207">
    <property type="entry name" value="Not_N"/>
</dbReference>
<evidence type="ECO:0000259" key="10">
    <source>
        <dbReference type="Pfam" id="PF04065"/>
    </source>
</evidence>
<evidence type="ECO:0000313" key="13">
    <source>
        <dbReference type="Proteomes" id="UP000821853"/>
    </source>
</evidence>
<feature type="region of interest" description="Disordered" evidence="9">
    <location>
        <begin position="395"/>
        <end position="448"/>
    </location>
</feature>
<dbReference type="GO" id="GO:0030015">
    <property type="term" value="C:CCR4-NOT core complex"/>
    <property type="evidence" value="ECO:0007669"/>
    <property type="project" value="InterPro"/>
</dbReference>
<evidence type="ECO:0000256" key="5">
    <source>
        <dbReference type="ARBA" id="ARBA00022491"/>
    </source>
</evidence>
<name>A0A9J6GLX9_HAELO</name>
<dbReference type="AlphaFoldDB" id="A0A9J6GLX9"/>
<proteinExistence type="inferred from homology"/>
<dbReference type="InterPro" id="IPR038635">
    <property type="entry name" value="CCR4-NOT_su2/3/5_C_sf"/>
</dbReference>
<dbReference type="GO" id="GO:0005737">
    <property type="term" value="C:cytoplasm"/>
    <property type="evidence" value="ECO:0007669"/>
    <property type="project" value="UniProtKB-SubCell"/>
</dbReference>
<dbReference type="PANTHER" id="PTHR23326">
    <property type="entry name" value="CCR4 NOT-RELATED"/>
    <property type="match status" value="1"/>
</dbReference>
<evidence type="ECO:0000256" key="7">
    <source>
        <dbReference type="ARBA" id="ARBA00023163"/>
    </source>
</evidence>
<dbReference type="InterPro" id="IPR040168">
    <property type="entry name" value="Not2/3/5"/>
</dbReference>
<feature type="compositionally biased region" description="Polar residues" evidence="9">
    <location>
        <begin position="121"/>
        <end position="130"/>
    </location>
</feature>
<keyword evidence="4" id="KW-0963">Cytoplasm</keyword>
<feature type="region of interest" description="Disordered" evidence="9">
    <location>
        <begin position="58"/>
        <end position="88"/>
    </location>
</feature>
<dbReference type="Pfam" id="PF04153">
    <property type="entry name" value="NOT2_3_5_C"/>
    <property type="match status" value="1"/>
</dbReference>
<feature type="compositionally biased region" description="Polar residues" evidence="9">
    <location>
        <begin position="426"/>
        <end position="439"/>
    </location>
</feature>
<feature type="compositionally biased region" description="Low complexity" evidence="9">
    <location>
        <begin position="401"/>
        <end position="412"/>
    </location>
</feature>
<dbReference type="OrthoDB" id="293823at2759"/>
<reference evidence="12 13" key="1">
    <citation type="journal article" date="2020" name="Cell">
        <title>Large-Scale Comparative Analyses of Tick Genomes Elucidate Their Genetic Diversity and Vector Capacities.</title>
        <authorList>
            <consortium name="Tick Genome and Microbiome Consortium (TIGMIC)"/>
            <person name="Jia N."/>
            <person name="Wang J."/>
            <person name="Shi W."/>
            <person name="Du L."/>
            <person name="Sun Y."/>
            <person name="Zhan W."/>
            <person name="Jiang J.F."/>
            <person name="Wang Q."/>
            <person name="Zhang B."/>
            <person name="Ji P."/>
            <person name="Bell-Sakyi L."/>
            <person name="Cui X.M."/>
            <person name="Yuan T.T."/>
            <person name="Jiang B.G."/>
            <person name="Yang W.F."/>
            <person name="Lam T.T."/>
            <person name="Chang Q.C."/>
            <person name="Ding S.J."/>
            <person name="Wang X.J."/>
            <person name="Zhu J.G."/>
            <person name="Ruan X.D."/>
            <person name="Zhao L."/>
            <person name="Wei J.T."/>
            <person name="Ye R.Z."/>
            <person name="Que T.C."/>
            <person name="Du C.H."/>
            <person name="Zhou Y.H."/>
            <person name="Cheng J.X."/>
            <person name="Dai P.F."/>
            <person name="Guo W.B."/>
            <person name="Han X.H."/>
            <person name="Huang E.J."/>
            <person name="Li L.F."/>
            <person name="Wei W."/>
            <person name="Gao Y.C."/>
            <person name="Liu J.Z."/>
            <person name="Shao H.Z."/>
            <person name="Wang X."/>
            <person name="Wang C.C."/>
            <person name="Yang T.C."/>
            <person name="Huo Q.B."/>
            <person name="Li W."/>
            <person name="Chen H.Y."/>
            <person name="Chen S.E."/>
            <person name="Zhou L.G."/>
            <person name="Ni X.B."/>
            <person name="Tian J.H."/>
            <person name="Sheng Y."/>
            <person name="Liu T."/>
            <person name="Pan Y.S."/>
            <person name="Xia L.Y."/>
            <person name="Li J."/>
            <person name="Zhao F."/>
            <person name="Cao W.C."/>
        </authorList>
    </citation>
    <scope>NUCLEOTIDE SEQUENCE [LARGE SCALE GENOMIC DNA]</scope>
    <source>
        <strain evidence="12">HaeL-2018</strain>
    </source>
</reference>
<keyword evidence="13" id="KW-1185">Reference proteome</keyword>
<evidence type="ECO:0000259" key="11">
    <source>
        <dbReference type="Pfam" id="PF04153"/>
    </source>
</evidence>
<comment type="similarity">
    <text evidence="3">Belongs to the CNOT2/3/5 family.</text>
</comment>
<dbReference type="Gene3D" id="2.30.30.1020">
    <property type="entry name" value="CCR4-NOT complex subunit 2/3/5, C-terminal domain"/>
    <property type="match status" value="1"/>
</dbReference>
<evidence type="ECO:0000256" key="1">
    <source>
        <dbReference type="ARBA" id="ARBA00004123"/>
    </source>
</evidence>
<keyword evidence="7" id="KW-0804">Transcription</keyword>
<evidence type="ECO:0000256" key="9">
    <source>
        <dbReference type="SAM" id="MobiDB-lite"/>
    </source>
</evidence>
<evidence type="ECO:0000256" key="2">
    <source>
        <dbReference type="ARBA" id="ARBA00004496"/>
    </source>
</evidence>
<protein>
    <submittedName>
        <fullName evidence="12">Uncharacterized protein</fullName>
    </submittedName>
</protein>
<dbReference type="GO" id="GO:2000036">
    <property type="term" value="P:regulation of stem cell population maintenance"/>
    <property type="evidence" value="ECO:0007669"/>
    <property type="project" value="UniProtKB-ARBA"/>
</dbReference>
<dbReference type="Proteomes" id="UP000821853">
    <property type="component" value="Chromosome 8"/>
</dbReference>
<dbReference type="VEuPathDB" id="VectorBase:HLOH_056852"/>
<evidence type="ECO:0000256" key="6">
    <source>
        <dbReference type="ARBA" id="ARBA00023015"/>
    </source>
</evidence>
<gene>
    <name evidence="12" type="ORF">HPB48_012263</name>
</gene>